<sequence length="49" mass="5744">MSYTHINLTSQERMNENDDDVVVVLSLFEAKINLYLNFSTENRKNLIIP</sequence>
<keyword evidence="2" id="KW-1185">Reference proteome</keyword>
<reference evidence="2" key="1">
    <citation type="submission" date="2017-09" db="EMBL/GenBank/DDBJ databases">
        <authorList>
            <person name="Varghese N."/>
            <person name="Submissions S."/>
        </authorList>
    </citation>
    <scope>NUCLEOTIDE SEQUENCE [LARGE SCALE GENOMIC DNA]</scope>
    <source>
        <strain evidence="2">CGMCC 1.12641</strain>
    </source>
</reference>
<dbReference type="EMBL" id="OCMF01000002">
    <property type="protein sequence ID" value="SOC80078.1"/>
    <property type="molecule type" value="Genomic_DNA"/>
</dbReference>
<organism evidence="1 2">
    <name type="scientific">Salinimicrobium sediminis</name>
    <dbReference type="NCBI Taxonomy" id="1343891"/>
    <lineage>
        <taxon>Bacteria</taxon>
        <taxon>Pseudomonadati</taxon>
        <taxon>Bacteroidota</taxon>
        <taxon>Flavobacteriia</taxon>
        <taxon>Flavobacteriales</taxon>
        <taxon>Flavobacteriaceae</taxon>
        <taxon>Salinimicrobium</taxon>
    </lineage>
</organism>
<gene>
    <name evidence="1" type="ORF">SAMN06296241_1622</name>
</gene>
<evidence type="ECO:0000313" key="2">
    <source>
        <dbReference type="Proteomes" id="UP000219193"/>
    </source>
</evidence>
<evidence type="ECO:0000313" key="1">
    <source>
        <dbReference type="EMBL" id="SOC80078.1"/>
    </source>
</evidence>
<proteinExistence type="predicted"/>
<dbReference type="AlphaFoldDB" id="A0A285X470"/>
<accession>A0A285X470</accession>
<name>A0A285X470_9FLAO</name>
<dbReference type="Proteomes" id="UP000219193">
    <property type="component" value="Unassembled WGS sequence"/>
</dbReference>
<protein>
    <submittedName>
        <fullName evidence="1">Uncharacterized protein</fullName>
    </submittedName>
</protein>